<comment type="caution">
    <text evidence="2">The sequence shown here is derived from an EMBL/GenBank/DDBJ whole genome shotgun (WGS) entry which is preliminary data.</text>
</comment>
<organism evidence="2 3">
    <name type="scientific">Streblomastix strix</name>
    <dbReference type="NCBI Taxonomy" id="222440"/>
    <lineage>
        <taxon>Eukaryota</taxon>
        <taxon>Metamonada</taxon>
        <taxon>Preaxostyla</taxon>
        <taxon>Oxymonadida</taxon>
        <taxon>Streblomastigidae</taxon>
        <taxon>Streblomastix</taxon>
    </lineage>
</organism>
<dbReference type="Proteomes" id="UP000324800">
    <property type="component" value="Unassembled WGS sequence"/>
</dbReference>
<proteinExistence type="predicted"/>
<reference evidence="2 3" key="1">
    <citation type="submission" date="2019-03" db="EMBL/GenBank/DDBJ databases">
        <title>Single cell metagenomics reveals metabolic interactions within the superorganism composed of flagellate Streblomastix strix and complex community of Bacteroidetes bacteria on its surface.</title>
        <authorList>
            <person name="Treitli S.C."/>
            <person name="Kolisko M."/>
            <person name="Husnik F."/>
            <person name="Keeling P."/>
            <person name="Hampl V."/>
        </authorList>
    </citation>
    <scope>NUCLEOTIDE SEQUENCE [LARGE SCALE GENOMIC DNA]</scope>
    <source>
        <strain evidence="2">ST1C</strain>
    </source>
</reference>
<feature type="region of interest" description="Disordered" evidence="1">
    <location>
        <begin position="53"/>
        <end position="74"/>
    </location>
</feature>
<dbReference type="EMBL" id="SNRW01027070">
    <property type="protein sequence ID" value="KAA6360342.1"/>
    <property type="molecule type" value="Genomic_DNA"/>
</dbReference>
<sequence length="148" mass="16256">MLVSCRSAVTPGAFLLSNYDICSPTPHIESPSPYSLQQLEALQLVQPTVNWNQPSELQRGQTNTNSVKDMNSFMGSMSSLTGSASFLGDQSSGSLRPNFLNRFSSKIMTPDQEQVQAELQRLINGEQQLVRKNTQSMPMDLRSEVGSG</sequence>
<name>A0A5J4TR27_9EUKA</name>
<evidence type="ECO:0000313" key="2">
    <source>
        <dbReference type="EMBL" id="KAA6360342.1"/>
    </source>
</evidence>
<evidence type="ECO:0000313" key="3">
    <source>
        <dbReference type="Proteomes" id="UP000324800"/>
    </source>
</evidence>
<protein>
    <submittedName>
        <fullName evidence="2">Uncharacterized protein</fullName>
    </submittedName>
</protein>
<gene>
    <name evidence="2" type="ORF">EZS28_044131</name>
</gene>
<dbReference type="AlphaFoldDB" id="A0A5J4TR27"/>
<evidence type="ECO:0000256" key="1">
    <source>
        <dbReference type="SAM" id="MobiDB-lite"/>
    </source>
</evidence>
<accession>A0A5J4TR27</accession>
<feature type="non-terminal residue" evidence="2">
    <location>
        <position position="148"/>
    </location>
</feature>